<dbReference type="EMBL" id="SDAM02001188">
    <property type="protein sequence ID" value="KAH6822755.1"/>
    <property type="molecule type" value="Genomic_DNA"/>
</dbReference>
<proteinExistence type="predicted"/>
<evidence type="ECO:0000313" key="2">
    <source>
        <dbReference type="EMBL" id="KAH6822755.1"/>
    </source>
</evidence>
<feature type="compositionally biased region" description="Basic and acidic residues" evidence="1">
    <location>
        <begin position="86"/>
        <end position="98"/>
    </location>
</feature>
<organism evidence="2 3">
    <name type="scientific">Perilla frutescens var. hirtella</name>
    <name type="common">Perilla citriodora</name>
    <name type="synonym">Perilla setoyensis</name>
    <dbReference type="NCBI Taxonomy" id="608512"/>
    <lineage>
        <taxon>Eukaryota</taxon>
        <taxon>Viridiplantae</taxon>
        <taxon>Streptophyta</taxon>
        <taxon>Embryophyta</taxon>
        <taxon>Tracheophyta</taxon>
        <taxon>Spermatophyta</taxon>
        <taxon>Magnoliopsida</taxon>
        <taxon>eudicotyledons</taxon>
        <taxon>Gunneridae</taxon>
        <taxon>Pentapetalae</taxon>
        <taxon>asterids</taxon>
        <taxon>lamiids</taxon>
        <taxon>Lamiales</taxon>
        <taxon>Lamiaceae</taxon>
        <taxon>Nepetoideae</taxon>
        <taxon>Elsholtzieae</taxon>
        <taxon>Perilla</taxon>
    </lineage>
</organism>
<name>A0AAD4IWC4_PERFH</name>
<comment type="caution">
    <text evidence="2">The sequence shown here is derived from an EMBL/GenBank/DDBJ whole genome shotgun (WGS) entry which is preliminary data.</text>
</comment>
<feature type="region of interest" description="Disordered" evidence="1">
    <location>
        <begin position="29"/>
        <end position="52"/>
    </location>
</feature>
<gene>
    <name evidence="2" type="ORF">C2S53_003582</name>
</gene>
<feature type="region of interest" description="Disordered" evidence="1">
    <location>
        <begin position="71"/>
        <end position="100"/>
    </location>
</feature>
<evidence type="ECO:0000313" key="3">
    <source>
        <dbReference type="Proteomes" id="UP001190926"/>
    </source>
</evidence>
<protein>
    <submittedName>
        <fullName evidence="2">Uncharacterized protein</fullName>
    </submittedName>
</protein>
<dbReference type="Proteomes" id="UP001190926">
    <property type="component" value="Unassembled WGS sequence"/>
</dbReference>
<keyword evidence="3" id="KW-1185">Reference proteome</keyword>
<accession>A0AAD4IWC4</accession>
<sequence>MIPQLLISPPSANDVLVGDAFGASLDKYMLEEEEEETTGSHDPTGGGGGKIAAAAAAAADGLEEVSIFIAESEEEEGGNGGAAADDAGKDENEPDSRRSCWLFDEDEELNRKFEDFIRKMKEDIIINEARQKSLMLN</sequence>
<reference evidence="2 3" key="1">
    <citation type="journal article" date="2021" name="Nat. Commun.">
        <title>Incipient diploidization of the medicinal plant Perilla within 10,000 years.</title>
        <authorList>
            <person name="Zhang Y."/>
            <person name="Shen Q."/>
            <person name="Leng L."/>
            <person name="Zhang D."/>
            <person name="Chen S."/>
            <person name="Shi Y."/>
            <person name="Ning Z."/>
            <person name="Chen S."/>
        </authorList>
    </citation>
    <scope>NUCLEOTIDE SEQUENCE [LARGE SCALE GENOMIC DNA]</scope>
    <source>
        <strain evidence="3">cv. PC099</strain>
    </source>
</reference>
<evidence type="ECO:0000256" key="1">
    <source>
        <dbReference type="SAM" id="MobiDB-lite"/>
    </source>
</evidence>
<dbReference type="AlphaFoldDB" id="A0AAD4IWC4"/>